<evidence type="ECO:0000256" key="2">
    <source>
        <dbReference type="SAM" id="SignalP"/>
    </source>
</evidence>
<dbReference type="Gene3D" id="3.40.190.10">
    <property type="entry name" value="Periplasmic binding protein-like II"/>
    <property type="match status" value="1"/>
</dbReference>
<feature type="signal peptide" evidence="2">
    <location>
        <begin position="1"/>
        <end position="29"/>
    </location>
</feature>
<dbReference type="Proteomes" id="UP000194161">
    <property type="component" value="Chromosome"/>
</dbReference>
<evidence type="ECO:0000256" key="1">
    <source>
        <dbReference type="ARBA" id="ARBA00006987"/>
    </source>
</evidence>
<dbReference type="OrthoDB" id="8678477at2"/>
<sequence length="328" mass="34862">MVHPTLQRMLHRIAVCGAVLALAPLSAQAAFPERPITIVVPSAAGGTPDTLMRFLAQKAQERYKQTFVVENRPGASGIPGINAVYRANPDGYTLGYANNVTLAINRTAFKELPYDPQALVPVAYVMKVANVLAVNPSLPVKTLDEFLAYARENPGKVTFASPGQGTSGHLTGELLASSSGVKLLHVPYRGSPQATNDVMAGMVDALFDNTTSISPHIRSGKLRALAVTSLKRSPSFPDLPTVAESKLPGFEGVAWGGVVAPPGTPPEIVQTLTKMFNDLLEDPAIRDQLLKMGMDEVIGGPPQAMADYAVKETAKWGKVIKEAGVDVQ</sequence>
<protein>
    <submittedName>
        <fullName evidence="3">MFS transporter</fullName>
    </submittedName>
</protein>
<organism evidence="3 4">
    <name type="scientific">Bordetella genomosp. 13</name>
    <dbReference type="NCBI Taxonomy" id="463040"/>
    <lineage>
        <taxon>Bacteria</taxon>
        <taxon>Pseudomonadati</taxon>
        <taxon>Pseudomonadota</taxon>
        <taxon>Betaproteobacteria</taxon>
        <taxon>Burkholderiales</taxon>
        <taxon>Alcaligenaceae</taxon>
        <taxon>Bordetella</taxon>
    </lineage>
</organism>
<dbReference type="PANTHER" id="PTHR42928">
    <property type="entry name" value="TRICARBOXYLATE-BINDING PROTEIN"/>
    <property type="match status" value="1"/>
</dbReference>
<feature type="chain" id="PRO_5011964153" evidence="2">
    <location>
        <begin position="30"/>
        <end position="328"/>
    </location>
</feature>
<dbReference type="InterPro" id="IPR005064">
    <property type="entry name" value="BUG"/>
</dbReference>
<dbReference type="AlphaFoldDB" id="A0A1W6Z9C0"/>
<dbReference type="CDD" id="cd07012">
    <property type="entry name" value="PBP2_Bug_TTT"/>
    <property type="match status" value="1"/>
</dbReference>
<dbReference type="Pfam" id="PF03401">
    <property type="entry name" value="TctC"/>
    <property type="match status" value="1"/>
</dbReference>
<gene>
    <name evidence="3" type="ORF">CAL15_05145</name>
</gene>
<dbReference type="PANTHER" id="PTHR42928:SF5">
    <property type="entry name" value="BLR1237 PROTEIN"/>
    <property type="match status" value="1"/>
</dbReference>
<comment type="similarity">
    <text evidence="1">Belongs to the UPF0065 (bug) family.</text>
</comment>
<name>A0A1W6Z9C0_9BORD</name>
<keyword evidence="4" id="KW-1185">Reference proteome</keyword>
<evidence type="ECO:0000313" key="4">
    <source>
        <dbReference type="Proteomes" id="UP000194161"/>
    </source>
</evidence>
<dbReference type="STRING" id="463040.CAL15_05145"/>
<dbReference type="RefSeq" id="WP_086077598.1">
    <property type="nucleotide sequence ID" value="NZ_CP021111.1"/>
</dbReference>
<dbReference type="InterPro" id="IPR042100">
    <property type="entry name" value="Bug_dom1"/>
</dbReference>
<dbReference type="Gene3D" id="3.40.190.150">
    <property type="entry name" value="Bordetella uptake gene, domain 1"/>
    <property type="match status" value="1"/>
</dbReference>
<evidence type="ECO:0000313" key="3">
    <source>
        <dbReference type="EMBL" id="ARP93825.1"/>
    </source>
</evidence>
<dbReference type="EMBL" id="CP021111">
    <property type="protein sequence ID" value="ARP93825.1"/>
    <property type="molecule type" value="Genomic_DNA"/>
</dbReference>
<proteinExistence type="inferred from homology"/>
<accession>A0A1W6Z9C0</accession>
<reference evidence="3 4" key="1">
    <citation type="submission" date="2017-05" db="EMBL/GenBank/DDBJ databases">
        <title>Complete and WGS of Bordetella genogroups.</title>
        <authorList>
            <person name="Spilker T."/>
            <person name="LiPuma J."/>
        </authorList>
    </citation>
    <scope>NUCLEOTIDE SEQUENCE [LARGE SCALE GENOMIC DNA]</scope>
    <source>
        <strain evidence="3 4">AU7206</strain>
    </source>
</reference>
<dbReference type="KEGG" id="bgm:CAL15_05145"/>
<dbReference type="SUPFAM" id="SSF53850">
    <property type="entry name" value="Periplasmic binding protein-like II"/>
    <property type="match status" value="1"/>
</dbReference>
<keyword evidence="2" id="KW-0732">Signal</keyword>
<dbReference type="PIRSF" id="PIRSF017082">
    <property type="entry name" value="YflP"/>
    <property type="match status" value="1"/>
</dbReference>